<dbReference type="SUPFAM" id="SSF100950">
    <property type="entry name" value="NagB/RpiA/CoA transferase-like"/>
    <property type="match status" value="1"/>
</dbReference>
<comment type="similarity">
    <text evidence="1">Belongs to the SorC transcriptional regulatory family.</text>
</comment>
<evidence type="ECO:0000256" key="3">
    <source>
        <dbReference type="ARBA" id="ARBA00023125"/>
    </source>
</evidence>
<dbReference type="InterPro" id="IPR051054">
    <property type="entry name" value="SorC_transcr_regulators"/>
</dbReference>
<feature type="domain" description="CggR N-terminal DNA binding" evidence="6">
    <location>
        <begin position="21"/>
        <end position="90"/>
    </location>
</feature>
<evidence type="ECO:0000259" key="6">
    <source>
        <dbReference type="Pfam" id="PF21715"/>
    </source>
</evidence>
<evidence type="ECO:0000313" key="7">
    <source>
        <dbReference type="EMBL" id="SJZ43098.1"/>
    </source>
</evidence>
<dbReference type="Pfam" id="PF04198">
    <property type="entry name" value="Sugar-bind"/>
    <property type="match status" value="1"/>
</dbReference>
<sequence length="340" mass="38231">MNARTIIELEKKIVPEMFELIEKRYQILLNIFYYEPIGRRALANNLKLGERTIRDETSKLQEKNFIKIERQGMRITEDGKTLLRDLEQLIHITRGLFRLEIELEKKLSLKNVIIVPGNVEKNPKVLNLMGKTAADYIKDILKDNMIMGVTGGSSVSAIAKEMDFMNLKNVFVIPARGGMGKIANNQSNNIAAQLANKLHGNYELLHMPDDVEGEVLETLKENPTIKYTLEKLKKLDVLLIGIGRADKMIEKRGLSQKKREFLKQKNAVAEAFGHYFDKEGNVIYRSSSVGIGIQDLKKIPHVIAVAGGSDKAEAIKATCKIGKDFLLVTDESAAKAIIEK</sequence>
<dbReference type="InterPro" id="IPR037171">
    <property type="entry name" value="NagB/RpiA_transferase-like"/>
</dbReference>
<dbReference type="EMBL" id="FUWV01000002">
    <property type="protein sequence ID" value="SJZ43098.1"/>
    <property type="molecule type" value="Genomic_DNA"/>
</dbReference>
<dbReference type="InterPro" id="IPR036388">
    <property type="entry name" value="WH-like_DNA-bd_sf"/>
</dbReference>
<dbReference type="RefSeq" id="WP_087678024.1">
    <property type="nucleotide sequence ID" value="NZ_FUWV01000002.1"/>
</dbReference>
<evidence type="ECO:0000256" key="4">
    <source>
        <dbReference type="ARBA" id="ARBA00023163"/>
    </source>
</evidence>
<evidence type="ECO:0000256" key="2">
    <source>
        <dbReference type="ARBA" id="ARBA00023015"/>
    </source>
</evidence>
<proteinExistence type="inferred from homology"/>
<keyword evidence="2" id="KW-0805">Transcription regulation</keyword>
<dbReference type="InterPro" id="IPR007324">
    <property type="entry name" value="Sugar-bd_dom_put"/>
</dbReference>
<dbReference type="Pfam" id="PF21715">
    <property type="entry name" value="CggR_N"/>
    <property type="match status" value="1"/>
</dbReference>
<dbReference type="AlphaFoldDB" id="A0A1T4KL32"/>
<organism evidence="7 8">
    <name type="scientific">Garciella nitratireducens DSM 15102</name>
    <dbReference type="NCBI Taxonomy" id="1121911"/>
    <lineage>
        <taxon>Bacteria</taxon>
        <taxon>Bacillati</taxon>
        <taxon>Bacillota</taxon>
        <taxon>Clostridia</taxon>
        <taxon>Eubacteriales</taxon>
        <taxon>Eubacteriaceae</taxon>
        <taxon>Garciella</taxon>
    </lineage>
</organism>
<feature type="domain" description="Sugar-binding" evidence="5">
    <location>
        <begin position="95"/>
        <end position="338"/>
    </location>
</feature>
<dbReference type="PANTHER" id="PTHR34294:SF5">
    <property type="entry name" value="CENTRAL GLYCOLYTIC GENES REGULATOR"/>
    <property type="match status" value="1"/>
</dbReference>
<dbReference type="Gene3D" id="1.10.10.10">
    <property type="entry name" value="Winged helix-like DNA-binding domain superfamily/Winged helix DNA-binding domain"/>
    <property type="match status" value="1"/>
</dbReference>
<dbReference type="Gene3D" id="3.40.50.1360">
    <property type="match status" value="1"/>
</dbReference>
<evidence type="ECO:0000313" key="8">
    <source>
        <dbReference type="Proteomes" id="UP000196365"/>
    </source>
</evidence>
<name>A0A1T4KL32_9FIRM</name>
<keyword evidence="4" id="KW-0804">Transcription</keyword>
<dbReference type="SUPFAM" id="SSF46785">
    <property type="entry name" value="Winged helix' DNA-binding domain"/>
    <property type="match status" value="1"/>
</dbReference>
<reference evidence="7 8" key="1">
    <citation type="submission" date="2017-02" db="EMBL/GenBank/DDBJ databases">
        <authorList>
            <person name="Peterson S.W."/>
        </authorList>
    </citation>
    <scope>NUCLEOTIDE SEQUENCE [LARGE SCALE GENOMIC DNA]</scope>
    <source>
        <strain evidence="7 8">DSM 15102</strain>
    </source>
</reference>
<evidence type="ECO:0000256" key="1">
    <source>
        <dbReference type="ARBA" id="ARBA00010466"/>
    </source>
</evidence>
<gene>
    <name evidence="7" type="ORF">SAMN02745973_00589</name>
</gene>
<dbReference type="PANTHER" id="PTHR34294">
    <property type="entry name" value="TRANSCRIPTIONAL REGULATOR-RELATED"/>
    <property type="match status" value="1"/>
</dbReference>
<dbReference type="OrthoDB" id="9793820at2"/>
<dbReference type="InterPro" id="IPR048715">
    <property type="entry name" value="CggR_N"/>
</dbReference>
<keyword evidence="3" id="KW-0238">DNA-binding</keyword>
<accession>A0A1T4KL32</accession>
<keyword evidence="8" id="KW-1185">Reference proteome</keyword>
<evidence type="ECO:0000259" key="5">
    <source>
        <dbReference type="Pfam" id="PF04198"/>
    </source>
</evidence>
<protein>
    <submittedName>
        <fullName evidence="7">Central glycolytic genes regulator</fullName>
    </submittedName>
</protein>
<dbReference type="GO" id="GO:0003677">
    <property type="term" value="F:DNA binding"/>
    <property type="evidence" value="ECO:0007669"/>
    <property type="project" value="UniProtKB-KW"/>
</dbReference>
<dbReference type="InterPro" id="IPR036390">
    <property type="entry name" value="WH_DNA-bd_sf"/>
</dbReference>
<dbReference type="Proteomes" id="UP000196365">
    <property type="component" value="Unassembled WGS sequence"/>
</dbReference>
<dbReference type="GO" id="GO:0030246">
    <property type="term" value="F:carbohydrate binding"/>
    <property type="evidence" value="ECO:0007669"/>
    <property type="project" value="InterPro"/>
</dbReference>